<feature type="region of interest" description="Disordered" evidence="1">
    <location>
        <begin position="1"/>
        <end position="100"/>
    </location>
</feature>
<evidence type="ECO:0000313" key="2">
    <source>
        <dbReference type="EMBL" id="KAI4542621.1"/>
    </source>
</evidence>
<accession>A0AAD4YDM4</accession>
<protein>
    <submittedName>
        <fullName evidence="2">Uncharacterized protein</fullName>
    </submittedName>
</protein>
<name>A0AAD4YDM4_OVIAM</name>
<keyword evidence="3" id="KW-1185">Reference proteome</keyword>
<dbReference type="AlphaFoldDB" id="A0AAD4YDM4"/>
<gene>
    <name evidence="2" type="ORF">MG293_008000</name>
</gene>
<feature type="compositionally biased region" description="Pro residues" evidence="1">
    <location>
        <begin position="54"/>
        <end position="71"/>
    </location>
</feature>
<feature type="region of interest" description="Disordered" evidence="1">
    <location>
        <begin position="121"/>
        <end position="147"/>
    </location>
</feature>
<feature type="compositionally biased region" description="Polar residues" evidence="1">
    <location>
        <begin position="79"/>
        <end position="100"/>
    </location>
</feature>
<sequence>MLLNGTGCTDVDRAPGASAATGKERDDNACFLGFGELGAGHPPLAEQRFADQPPGCPPEQPQSPSPTPGPRLDPERPQPRSSSAALPTSAGDSESVQLHSSQETLIRTLLLWVVEPRSPSEDLQSRAHVTPPQAPSVVCGTSSNGVEGPWAEALRSRQELGFV</sequence>
<evidence type="ECO:0000313" key="3">
    <source>
        <dbReference type="Proteomes" id="UP001214576"/>
    </source>
</evidence>
<organism evidence="2 3">
    <name type="scientific">Ovis ammon polii</name>
    <dbReference type="NCBI Taxonomy" id="230172"/>
    <lineage>
        <taxon>Eukaryota</taxon>
        <taxon>Metazoa</taxon>
        <taxon>Chordata</taxon>
        <taxon>Craniata</taxon>
        <taxon>Vertebrata</taxon>
        <taxon>Euteleostomi</taxon>
        <taxon>Mammalia</taxon>
        <taxon>Eutheria</taxon>
        <taxon>Laurasiatheria</taxon>
        <taxon>Artiodactyla</taxon>
        <taxon>Ruminantia</taxon>
        <taxon>Pecora</taxon>
        <taxon>Bovidae</taxon>
        <taxon>Caprinae</taxon>
        <taxon>Ovis</taxon>
    </lineage>
</organism>
<reference evidence="2" key="1">
    <citation type="submission" date="2022-03" db="EMBL/GenBank/DDBJ databases">
        <title>Genomic analyses of argali, domestic sheep and their hybrids provide insights into chromosomal evolution, heterosis and genetic basis of agronomic traits.</title>
        <authorList>
            <person name="Li M."/>
        </authorList>
    </citation>
    <scope>NUCLEOTIDE SEQUENCE</scope>
    <source>
        <strain evidence="2">CAU-MHL-2022a</strain>
        <tissue evidence="2">Skin</tissue>
    </source>
</reference>
<dbReference type="Proteomes" id="UP001214576">
    <property type="component" value="Unassembled WGS sequence"/>
</dbReference>
<proteinExistence type="predicted"/>
<dbReference type="EMBL" id="JAKZEL010000007">
    <property type="protein sequence ID" value="KAI4542621.1"/>
    <property type="molecule type" value="Genomic_DNA"/>
</dbReference>
<comment type="caution">
    <text evidence="2">The sequence shown here is derived from an EMBL/GenBank/DDBJ whole genome shotgun (WGS) entry which is preliminary data.</text>
</comment>
<evidence type="ECO:0000256" key="1">
    <source>
        <dbReference type="SAM" id="MobiDB-lite"/>
    </source>
</evidence>